<dbReference type="SUPFAM" id="SSF53067">
    <property type="entry name" value="Actin-like ATPase domain"/>
    <property type="match status" value="1"/>
</dbReference>
<dbReference type="PANTHER" id="PTHR32432">
    <property type="entry name" value="CELL DIVISION PROTEIN FTSA-RELATED"/>
    <property type="match status" value="1"/>
</dbReference>
<dbReference type="InterPro" id="IPR043129">
    <property type="entry name" value="ATPase_NBD"/>
</dbReference>
<dbReference type="AlphaFoldDB" id="X1NV21"/>
<comment type="caution">
    <text evidence="1">The sequence shown here is derived from an EMBL/GenBank/DDBJ whole genome shotgun (WGS) entry which is preliminary data.</text>
</comment>
<accession>X1NV21</accession>
<dbReference type="Gene3D" id="3.30.420.40">
    <property type="match status" value="1"/>
</dbReference>
<protein>
    <submittedName>
        <fullName evidence="1">Uncharacterized protein</fullName>
    </submittedName>
</protein>
<proteinExistence type="predicted"/>
<dbReference type="InterPro" id="IPR050696">
    <property type="entry name" value="FtsA/MreB"/>
</dbReference>
<dbReference type="Pfam" id="PF11104">
    <property type="entry name" value="PilM_2"/>
    <property type="match status" value="1"/>
</dbReference>
<name>X1NV21_9ZZZZ</name>
<sequence>MDYKKAEELKKKYGILSLGGAGKEDENHVRDILIPLIDLIISEIDKIFMNFYLKEKKEVEKIILAGGNAFLPGLFEYFKDHFTKREVVIANPFSKIFFPPILDKTLKEIGPSYAIAVGMALRGVE</sequence>
<evidence type="ECO:0000313" key="1">
    <source>
        <dbReference type="EMBL" id="GAI30635.1"/>
    </source>
</evidence>
<dbReference type="EMBL" id="BARV01015439">
    <property type="protein sequence ID" value="GAI30635.1"/>
    <property type="molecule type" value="Genomic_DNA"/>
</dbReference>
<reference evidence="1" key="1">
    <citation type="journal article" date="2014" name="Front. Microbiol.">
        <title>High frequency of phylogenetically diverse reductive dehalogenase-homologous genes in deep subseafloor sedimentary metagenomes.</title>
        <authorList>
            <person name="Kawai M."/>
            <person name="Futagami T."/>
            <person name="Toyoda A."/>
            <person name="Takaki Y."/>
            <person name="Nishi S."/>
            <person name="Hori S."/>
            <person name="Arai W."/>
            <person name="Tsubouchi T."/>
            <person name="Morono Y."/>
            <person name="Uchiyama I."/>
            <person name="Ito T."/>
            <person name="Fujiyama A."/>
            <person name="Inagaki F."/>
            <person name="Takami H."/>
        </authorList>
    </citation>
    <scope>NUCLEOTIDE SEQUENCE</scope>
    <source>
        <strain evidence="1">Expedition CK06-06</strain>
    </source>
</reference>
<gene>
    <name evidence="1" type="ORF">S06H3_26677</name>
</gene>
<dbReference type="PANTHER" id="PTHR32432:SF3">
    <property type="entry name" value="ETHANOLAMINE UTILIZATION PROTEIN EUTJ"/>
    <property type="match status" value="1"/>
</dbReference>
<dbReference type="InterPro" id="IPR005883">
    <property type="entry name" value="PilM"/>
</dbReference>
<organism evidence="1">
    <name type="scientific">marine sediment metagenome</name>
    <dbReference type="NCBI Taxonomy" id="412755"/>
    <lineage>
        <taxon>unclassified sequences</taxon>
        <taxon>metagenomes</taxon>
        <taxon>ecological metagenomes</taxon>
    </lineage>
</organism>